<gene>
    <name evidence="2" type="ORF">niasHT_012149</name>
</gene>
<keyword evidence="3" id="KW-1185">Reference proteome</keyword>
<dbReference type="EMBL" id="JBICBT010000480">
    <property type="protein sequence ID" value="KAL3112180.1"/>
    <property type="molecule type" value="Genomic_DNA"/>
</dbReference>
<evidence type="ECO:0000256" key="1">
    <source>
        <dbReference type="SAM" id="MobiDB-lite"/>
    </source>
</evidence>
<proteinExistence type="predicted"/>
<evidence type="ECO:0000313" key="3">
    <source>
        <dbReference type="Proteomes" id="UP001620626"/>
    </source>
</evidence>
<protein>
    <submittedName>
        <fullName evidence="2">Uncharacterized protein</fullName>
    </submittedName>
</protein>
<reference evidence="2 3" key="1">
    <citation type="submission" date="2024-10" db="EMBL/GenBank/DDBJ databases">
        <authorList>
            <person name="Kim D."/>
        </authorList>
    </citation>
    <scope>NUCLEOTIDE SEQUENCE [LARGE SCALE GENOMIC DNA]</scope>
    <source>
        <strain evidence="2">BH-2024</strain>
    </source>
</reference>
<evidence type="ECO:0000313" key="2">
    <source>
        <dbReference type="EMBL" id="KAL3112180.1"/>
    </source>
</evidence>
<feature type="compositionally biased region" description="Polar residues" evidence="1">
    <location>
        <begin position="1"/>
        <end position="14"/>
    </location>
</feature>
<sequence length="326" mass="37203">MRTTNSSAENQLRCNGNHGEEADPFRSENPLINSVWNYDESSDCQQWYNTQNQDEMQIDQLEWNLHEGFEGDGISSSRGESSNNNEIIIDDRNQRVEWHPKMIEHGQISNSMVVPPAAVASPSNQISQNLEHIQINTTPNEHENDRENQVAANLQPNYDDNSVNIVLHFLALTMECIGLKDVHTIIDGATINLATLQQLINQFNANDVFQCLLDSLMSQNNNLAGKYRSIGQTIYEIEAQQVQVFGKSLFSLNESSSMLNPLPISIELLAEQLSKLENHPIQDQEKEKKLQILFFYMRFYRKLIGKLKALHTEKHTQNFEASSLML</sequence>
<organism evidence="2 3">
    <name type="scientific">Heterodera trifolii</name>
    <dbReference type="NCBI Taxonomy" id="157864"/>
    <lineage>
        <taxon>Eukaryota</taxon>
        <taxon>Metazoa</taxon>
        <taxon>Ecdysozoa</taxon>
        <taxon>Nematoda</taxon>
        <taxon>Chromadorea</taxon>
        <taxon>Rhabditida</taxon>
        <taxon>Tylenchina</taxon>
        <taxon>Tylenchomorpha</taxon>
        <taxon>Tylenchoidea</taxon>
        <taxon>Heteroderidae</taxon>
        <taxon>Heteroderinae</taxon>
        <taxon>Heterodera</taxon>
    </lineage>
</organism>
<name>A0ABD2LBW5_9BILA</name>
<dbReference type="AlphaFoldDB" id="A0ABD2LBW5"/>
<accession>A0ABD2LBW5</accession>
<dbReference type="Proteomes" id="UP001620626">
    <property type="component" value="Unassembled WGS sequence"/>
</dbReference>
<feature type="region of interest" description="Disordered" evidence="1">
    <location>
        <begin position="1"/>
        <end position="27"/>
    </location>
</feature>
<comment type="caution">
    <text evidence="2">The sequence shown here is derived from an EMBL/GenBank/DDBJ whole genome shotgun (WGS) entry which is preliminary data.</text>
</comment>